<protein>
    <submittedName>
        <fullName evidence="2">AzlD domain-containing protein</fullName>
    </submittedName>
</protein>
<evidence type="ECO:0000256" key="1">
    <source>
        <dbReference type="SAM" id="Phobius"/>
    </source>
</evidence>
<keyword evidence="1" id="KW-1133">Transmembrane helix</keyword>
<dbReference type="Proteomes" id="UP001209803">
    <property type="component" value="Chromosome"/>
</dbReference>
<reference evidence="2 3" key="1">
    <citation type="submission" date="2023-03" db="EMBL/GenBank/DDBJ databases">
        <title>Roseibium porphyridii sp. nov. and Roseibium rhodosorbium sp. nov. isolated from marine algae, Porphyridium cruentum and Rhodosorus marinus, respectively.</title>
        <authorList>
            <person name="Lee M.W."/>
            <person name="Choi B.J."/>
            <person name="Lee J.K."/>
            <person name="Choi D.G."/>
            <person name="Baek J.H."/>
            <person name="Bayburt H."/>
            <person name="Kim J.M."/>
            <person name="Han D.M."/>
            <person name="Kim K.H."/>
            <person name="Jeon C.O."/>
        </authorList>
    </citation>
    <scope>NUCLEOTIDE SEQUENCE [LARGE SCALE GENOMIC DNA]</scope>
    <source>
        <strain evidence="2 3">KMA01</strain>
    </source>
</reference>
<feature type="transmembrane region" description="Helical" evidence="1">
    <location>
        <begin position="102"/>
        <end position="120"/>
    </location>
</feature>
<name>A0ABY8FIT8_9HYPH</name>
<dbReference type="Pfam" id="PF05437">
    <property type="entry name" value="AzlD"/>
    <property type="match status" value="1"/>
</dbReference>
<proteinExistence type="predicted"/>
<keyword evidence="1" id="KW-0472">Membrane</keyword>
<evidence type="ECO:0000313" key="2">
    <source>
        <dbReference type="EMBL" id="WFE92478.1"/>
    </source>
</evidence>
<feature type="transmembrane region" description="Helical" evidence="1">
    <location>
        <begin position="81"/>
        <end position="97"/>
    </location>
</feature>
<feature type="transmembrane region" description="Helical" evidence="1">
    <location>
        <begin position="49"/>
        <end position="69"/>
    </location>
</feature>
<dbReference type="EMBL" id="CP120863">
    <property type="protein sequence ID" value="WFE92478.1"/>
    <property type="molecule type" value="Genomic_DNA"/>
</dbReference>
<feature type="transmembrane region" description="Helical" evidence="1">
    <location>
        <begin position="14"/>
        <end position="37"/>
    </location>
</feature>
<dbReference type="InterPro" id="IPR008407">
    <property type="entry name" value="Brnchd-chn_aa_trnsp_AzlD"/>
</dbReference>
<keyword evidence="1" id="KW-0812">Transmembrane</keyword>
<dbReference type="RefSeq" id="WP_247649419.1">
    <property type="nucleotide sequence ID" value="NZ_CP120863.1"/>
</dbReference>
<organism evidence="2 3">
    <name type="scientific">Roseibium porphyridii</name>
    <dbReference type="NCBI Taxonomy" id="2866279"/>
    <lineage>
        <taxon>Bacteria</taxon>
        <taxon>Pseudomonadati</taxon>
        <taxon>Pseudomonadota</taxon>
        <taxon>Alphaproteobacteria</taxon>
        <taxon>Hyphomicrobiales</taxon>
        <taxon>Stappiaceae</taxon>
        <taxon>Roseibium</taxon>
    </lineage>
</organism>
<accession>A0ABY8FIT8</accession>
<sequence>MDGLMRSGAYADTWWWPFLMILVAGWLATDVWRWLGVFAGGRLREDGELLIWVRCVATALVAGLISKLILFPQGVLAETPMWLRLAATAFGFAAFLGSRQRVVIGVLAAEAFLLIGWTSLDLL</sequence>
<evidence type="ECO:0000313" key="3">
    <source>
        <dbReference type="Proteomes" id="UP001209803"/>
    </source>
</evidence>
<gene>
    <name evidence="2" type="ORF">K1718_14050</name>
</gene>
<keyword evidence="3" id="KW-1185">Reference proteome</keyword>